<dbReference type="Pfam" id="PF00561">
    <property type="entry name" value="Abhydrolase_1"/>
    <property type="match status" value="1"/>
</dbReference>
<comment type="caution">
    <text evidence="2">The sequence shown here is derived from an EMBL/GenBank/DDBJ whole genome shotgun (WGS) entry which is preliminary data.</text>
</comment>
<reference evidence="2" key="1">
    <citation type="submission" date="2021-01" db="EMBL/GenBank/DDBJ databases">
        <title>Genome public.</title>
        <authorList>
            <person name="Liu C."/>
            <person name="Sun Q."/>
        </authorList>
    </citation>
    <scope>NUCLEOTIDE SEQUENCE</scope>
    <source>
        <strain evidence="2">YIM B02565</strain>
    </source>
</reference>
<dbReference type="InterPro" id="IPR000073">
    <property type="entry name" value="AB_hydrolase_1"/>
</dbReference>
<dbReference type="InterPro" id="IPR029058">
    <property type="entry name" value="AB_hydrolase_fold"/>
</dbReference>
<dbReference type="Proteomes" id="UP000623681">
    <property type="component" value="Unassembled WGS sequence"/>
</dbReference>
<proteinExistence type="predicted"/>
<name>A0A937FEI7_9CLOT</name>
<organism evidence="2 3">
    <name type="scientific">Clostridium paridis</name>
    <dbReference type="NCBI Taxonomy" id="2803863"/>
    <lineage>
        <taxon>Bacteria</taxon>
        <taxon>Bacillati</taxon>
        <taxon>Bacillota</taxon>
        <taxon>Clostridia</taxon>
        <taxon>Eubacteriales</taxon>
        <taxon>Clostridiaceae</taxon>
        <taxon>Clostridium</taxon>
    </lineage>
</organism>
<keyword evidence="3" id="KW-1185">Reference proteome</keyword>
<sequence length="266" mass="30730">MECVVKDLSLNYEIIGEGKPILMIHGYGVDHRIMTGCMEPIFSEKENYKRIYLDLPGMGKSKCAEWIINSDSMLEIVMEFINKIIPNENFLVAGESYGGYITRGLVYKMPERIERVLLICPVILPKYSDRNVSEHIVLVKDEQVLSKLTTEEASSFNDSTVVQSERIYERYKKEIISGVELANEEFIERFIKTGYSFTFEVDKLDKKFDKPALILLGRQDDCVGYKDAWNILDNYPRATFAVLDKAGHNLQIEQEELFNVLVKKWL</sequence>
<dbReference type="SUPFAM" id="SSF53474">
    <property type="entry name" value="alpha/beta-Hydrolases"/>
    <property type="match status" value="1"/>
</dbReference>
<keyword evidence="2" id="KW-0378">Hydrolase</keyword>
<gene>
    <name evidence="2" type="ORF">JK634_00960</name>
</gene>
<evidence type="ECO:0000313" key="3">
    <source>
        <dbReference type="Proteomes" id="UP000623681"/>
    </source>
</evidence>
<dbReference type="PANTHER" id="PTHR43798:SF6">
    <property type="entry name" value="HYDROLASE, PUTATIVE (AFU_ORTHOLOGUE AFUA_4G13070)-RELATED"/>
    <property type="match status" value="1"/>
</dbReference>
<feature type="domain" description="AB hydrolase-1" evidence="1">
    <location>
        <begin position="19"/>
        <end position="253"/>
    </location>
</feature>
<dbReference type="RefSeq" id="WP_202765765.1">
    <property type="nucleotide sequence ID" value="NZ_JAESWA010000004.1"/>
</dbReference>
<dbReference type="InterPro" id="IPR050266">
    <property type="entry name" value="AB_hydrolase_sf"/>
</dbReference>
<dbReference type="EMBL" id="JAESWA010000004">
    <property type="protein sequence ID" value="MBL4930382.1"/>
    <property type="molecule type" value="Genomic_DNA"/>
</dbReference>
<protein>
    <submittedName>
        <fullName evidence="2">Alpha/beta hydrolase</fullName>
    </submittedName>
</protein>
<evidence type="ECO:0000313" key="2">
    <source>
        <dbReference type="EMBL" id="MBL4930382.1"/>
    </source>
</evidence>
<dbReference type="GO" id="GO:0016787">
    <property type="term" value="F:hydrolase activity"/>
    <property type="evidence" value="ECO:0007669"/>
    <property type="project" value="UniProtKB-KW"/>
</dbReference>
<accession>A0A937FEI7</accession>
<dbReference type="PRINTS" id="PR00111">
    <property type="entry name" value="ABHYDROLASE"/>
</dbReference>
<dbReference type="Gene3D" id="3.40.50.1820">
    <property type="entry name" value="alpha/beta hydrolase"/>
    <property type="match status" value="1"/>
</dbReference>
<dbReference type="PANTHER" id="PTHR43798">
    <property type="entry name" value="MONOACYLGLYCEROL LIPASE"/>
    <property type="match status" value="1"/>
</dbReference>
<dbReference type="AlphaFoldDB" id="A0A937FEI7"/>
<evidence type="ECO:0000259" key="1">
    <source>
        <dbReference type="Pfam" id="PF00561"/>
    </source>
</evidence>